<dbReference type="OrthoDB" id="60975at2"/>
<gene>
    <name evidence="2" type="ORF">EPA93_05640</name>
</gene>
<reference evidence="2 3" key="1">
    <citation type="submission" date="2019-01" db="EMBL/GenBank/DDBJ databases">
        <title>Ktedonosporobacter rubrisoli SCAWS-G2.</title>
        <authorList>
            <person name="Huang Y."/>
            <person name="Yan B."/>
        </authorList>
    </citation>
    <scope>NUCLEOTIDE SEQUENCE [LARGE SCALE GENOMIC DNA]</scope>
    <source>
        <strain evidence="2 3">SCAWS-G2</strain>
    </source>
</reference>
<dbReference type="GO" id="GO:0016740">
    <property type="term" value="F:transferase activity"/>
    <property type="evidence" value="ECO:0007669"/>
    <property type="project" value="UniProtKB-KW"/>
</dbReference>
<evidence type="ECO:0000313" key="2">
    <source>
        <dbReference type="EMBL" id="QBD75512.1"/>
    </source>
</evidence>
<dbReference type="Gene3D" id="3.30.200.20">
    <property type="entry name" value="Phosphorylase Kinase, domain 1"/>
    <property type="match status" value="1"/>
</dbReference>
<feature type="domain" description="Aminoglycoside phosphotransferase" evidence="1">
    <location>
        <begin position="24"/>
        <end position="252"/>
    </location>
</feature>
<name>A0A4P6JKM1_KTERU</name>
<keyword evidence="3" id="KW-1185">Reference proteome</keyword>
<dbReference type="PANTHER" id="PTHR21310">
    <property type="entry name" value="AMINOGLYCOSIDE PHOSPHOTRANSFERASE-RELATED-RELATED"/>
    <property type="match status" value="1"/>
</dbReference>
<protein>
    <submittedName>
        <fullName evidence="2">Aminoglycoside phosphotransferase family protein</fullName>
    </submittedName>
</protein>
<evidence type="ECO:0000313" key="3">
    <source>
        <dbReference type="Proteomes" id="UP000290365"/>
    </source>
</evidence>
<dbReference type="InterPro" id="IPR002575">
    <property type="entry name" value="Aminoglycoside_PTrfase"/>
</dbReference>
<dbReference type="InterPro" id="IPR011009">
    <property type="entry name" value="Kinase-like_dom_sf"/>
</dbReference>
<sequence length="292" mass="33285">MDKPSTYIRAIHAAYPDFTIETVQLNQSGQFNDILVVNDESIFRFPKTPREAAKLVTETAILRSVQHHVTLPIPDPIYQSKQAASIGHVFMGYRLLPGEPLWPETLPTLKDEEVQHLADQLATFLRQFHAIPVEALEVELPAFQGCEEWRELYNRFRSRLFPFMRAEARSLVTEQFENFLSDERNCHYAPTLVHGDFGRTNILYNAKTKSISGIIDFSEVRWGDPAVDFAAILSPVCYGEPFLERFSVHYPGIEAVLSRARFYVGTFALQEALFGLEDEDHEAFESGIAADR</sequence>
<organism evidence="2 3">
    <name type="scientific">Ktedonosporobacter rubrisoli</name>
    <dbReference type="NCBI Taxonomy" id="2509675"/>
    <lineage>
        <taxon>Bacteria</taxon>
        <taxon>Bacillati</taxon>
        <taxon>Chloroflexota</taxon>
        <taxon>Ktedonobacteria</taxon>
        <taxon>Ktedonobacterales</taxon>
        <taxon>Ktedonosporobacteraceae</taxon>
        <taxon>Ktedonosporobacter</taxon>
    </lineage>
</organism>
<proteinExistence type="predicted"/>
<accession>A0A4P6JKM1</accession>
<dbReference type="InterPro" id="IPR051678">
    <property type="entry name" value="AGP_Transferase"/>
</dbReference>
<dbReference type="RefSeq" id="WP_129886110.1">
    <property type="nucleotide sequence ID" value="NZ_CP035758.1"/>
</dbReference>
<dbReference type="PANTHER" id="PTHR21310:SF15">
    <property type="entry name" value="AMINOGLYCOSIDE PHOSPHOTRANSFERASE DOMAIN-CONTAINING PROTEIN"/>
    <property type="match status" value="1"/>
</dbReference>
<evidence type="ECO:0000259" key="1">
    <source>
        <dbReference type="Pfam" id="PF01636"/>
    </source>
</evidence>
<dbReference type="SUPFAM" id="SSF56112">
    <property type="entry name" value="Protein kinase-like (PK-like)"/>
    <property type="match status" value="1"/>
</dbReference>
<keyword evidence="2" id="KW-0808">Transferase</keyword>
<dbReference type="Proteomes" id="UP000290365">
    <property type="component" value="Chromosome"/>
</dbReference>
<dbReference type="Pfam" id="PF01636">
    <property type="entry name" value="APH"/>
    <property type="match status" value="1"/>
</dbReference>
<dbReference type="Gene3D" id="3.90.1200.10">
    <property type="match status" value="1"/>
</dbReference>
<dbReference type="EMBL" id="CP035758">
    <property type="protein sequence ID" value="QBD75512.1"/>
    <property type="molecule type" value="Genomic_DNA"/>
</dbReference>
<dbReference type="KEGG" id="kbs:EPA93_05640"/>
<dbReference type="AlphaFoldDB" id="A0A4P6JKM1"/>